<sequence length="132" mass="15317">WFCTSPFDDYALRHVAAAQLLTTSNDQGWATVPGSWTWFEWGIFANAEEAARLAKEKYKSQRWTTSHRNLRAESKPQELSGPVVTVDNDMWKGFAEGSVLAVRICALTIYWECFAHRAEIKFWRWFEPVIDL</sequence>
<accession>A0ACB8TQL8</accession>
<feature type="non-terminal residue" evidence="1">
    <location>
        <position position="1"/>
    </location>
</feature>
<protein>
    <submittedName>
        <fullName evidence="1">Uncharacterized protein</fullName>
    </submittedName>
</protein>
<evidence type="ECO:0000313" key="2">
    <source>
        <dbReference type="Proteomes" id="UP001055072"/>
    </source>
</evidence>
<reference evidence="1" key="1">
    <citation type="journal article" date="2021" name="Environ. Microbiol.">
        <title>Gene family expansions and transcriptome signatures uncover fungal adaptations to wood decay.</title>
        <authorList>
            <person name="Hage H."/>
            <person name="Miyauchi S."/>
            <person name="Viragh M."/>
            <person name="Drula E."/>
            <person name="Min B."/>
            <person name="Chaduli D."/>
            <person name="Navarro D."/>
            <person name="Favel A."/>
            <person name="Norest M."/>
            <person name="Lesage-Meessen L."/>
            <person name="Balint B."/>
            <person name="Merenyi Z."/>
            <person name="de Eugenio L."/>
            <person name="Morin E."/>
            <person name="Martinez A.T."/>
            <person name="Baldrian P."/>
            <person name="Stursova M."/>
            <person name="Martinez M.J."/>
            <person name="Novotny C."/>
            <person name="Magnuson J.K."/>
            <person name="Spatafora J.W."/>
            <person name="Maurice S."/>
            <person name="Pangilinan J."/>
            <person name="Andreopoulos W."/>
            <person name="LaButti K."/>
            <person name="Hundley H."/>
            <person name="Na H."/>
            <person name="Kuo A."/>
            <person name="Barry K."/>
            <person name="Lipzen A."/>
            <person name="Henrissat B."/>
            <person name="Riley R."/>
            <person name="Ahrendt S."/>
            <person name="Nagy L.G."/>
            <person name="Grigoriev I.V."/>
            <person name="Martin F."/>
            <person name="Rosso M.N."/>
        </authorList>
    </citation>
    <scope>NUCLEOTIDE SEQUENCE</scope>
    <source>
        <strain evidence="1">CBS 384.51</strain>
    </source>
</reference>
<keyword evidence="2" id="KW-1185">Reference proteome</keyword>
<proteinExistence type="predicted"/>
<gene>
    <name evidence="1" type="ORF">BDY19DRAFT_898649</name>
</gene>
<organism evidence="1 2">
    <name type="scientific">Irpex rosettiformis</name>
    <dbReference type="NCBI Taxonomy" id="378272"/>
    <lineage>
        <taxon>Eukaryota</taxon>
        <taxon>Fungi</taxon>
        <taxon>Dikarya</taxon>
        <taxon>Basidiomycota</taxon>
        <taxon>Agaricomycotina</taxon>
        <taxon>Agaricomycetes</taxon>
        <taxon>Polyporales</taxon>
        <taxon>Irpicaceae</taxon>
        <taxon>Irpex</taxon>
    </lineage>
</organism>
<comment type="caution">
    <text evidence="1">The sequence shown here is derived from an EMBL/GenBank/DDBJ whole genome shotgun (WGS) entry which is preliminary data.</text>
</comment>
<name>A0ACB8TQL8_9APHY</name>
<evidence type="ECO:0000313" key="1">
    <source>
        <dbReference type="EMBL" id="KAI0084351.1"/>
    </source>
</evidence>
<dbReference type="EMBL" id="MU274944">
    <property type="protein sequence ID" value="KAI0084351.1"/>
    <property type="molecule type" value="Genomic_DNA"/>
</dbReference>
<dbReference type="Proteomes" id="UP001055072">
    <property type="component" value="Unassembled WGS sequence"/>
</dbReference>